<reference evidence="1 2" key="1">
    <citation type="submission" date="2015-07" db="EMBL/GenBank/DDBJ databases">
        <title>Genome analysis of myxobacterium Chondromyces crocatus Cm c5 reveals a high potential for natural compound synthesis and the genetic basis for the loss of fruiting body formation.</title>
        <authorList>
            <person name="Zaburannyi N."/>
            <person name="Bunk B."/>
            <person name="Maier J."/>
            <person name="Overmann J."/>
            <person name="Mueller R."/>
        </authorList>
    </citation>
    <scope>NUCLEOTIDE SEQUENCE [LARGE SCALE GENOMIC DNA]</scope>
    <source>
        <strain evidence="1 2">Cm c5</strain>
    </source>
</reference>
<evidence type="ECO:0000313" key="1">
    <source>
        <dbReference type="EMBL" id="AKT37340.1"/>
    </source>
</evidence>
<evidence type="ECO:0008006" key="3">
    <source>
        <dbReference type="Google" id="ProtNLM"/>
    </source>
</evidence>
<name>A0A0K1E8Z1_CHOCO</name>
<dbReference type="AlphaFoldDB" id="A0A0K1E8Z1"/>
<accession>A0A0K1E8Z1</accession>
<keyword evidence="2" id="KW-1185">Reference proteome</keyword>
<protein>
    <recommendedName>
        <fullName evidence="3">HEPN domain-containing protein</fullName>
    </recommendedName>
</protein>
<sequence>MRESSTVRHYRQRADSFYRAVQLLDLDETYGSAVGLLAVHSGIALTDAVLVAEEGLRSKAEDHGVAARALEKLCAARRLDDHGVRHLRELIARKTRFSYGEDEVRGDEFKWAKMKMEQFFKWVYSTFPELARVEEATDAGSS</sequence>
<dbReference type="KEGG" id="ccro:CMC5_014730"/>
<gene>
    <name evidence="1" type="ORF">CMC5_014730</name>
</gene>
<evidence type="ECO:0000313" key="2">
    <source>
        <dbReference type="Proteomes" id="UP000067626"/>
    </source>
</evidence>
<proteinExistence type="predicted"/>
<dbReference type="EMBL" id="CP012159">
    <property type="protein sequence ID" value="AKT37340.1"/>
    <property type="molecule type" value="Genomic_DNA"/>
</dbReference>
<dbReference type="Proteomes" id="UP000067626">
    <property type="component" value="Chromosome"/>
</dbReference>
<organism evidence="1 2">
    <name type="scientific">Chondromyces crocatus</name>
    <dbReference type="NCBI Taxonomy" id="52"/>
    <lineage>
        <taxon>Bacteria</taxon>
        <taxon>Pseudomonadati</taxon>
        <taxon>Myxococcota</taxon>
        <taxon>Polyangia</taxon>
        <taxon>Polyangiales</taxon>
        <taxon>Polyangiaceae</taxon>
        <taxon>Chondromyces</taxon>
    </lineage>
</organism>